<dbReference type="SMART" id="SM00899">
    <property type="entry name" value="FeoA"/>
    <property type="match status" value="1"/>
</dbReference>
<organism evidence="3 4">
    <name type="scientific">Undibacterium baiyunense</name>
    <dbReference type="NCBI Taxonomy" id="2828731"/>
    <lineage>
        <taxon>Bacteria</taxon>
        <taxon>Pseudomonadati</taxon>
        <taxon>Pseudomonadota</taxon>
        <taxon>Betaproteobacteria</taxon>
        <taxon>Burkholderiales</taxon>
        <taxon>Oxalobacteraceae</taxon>
        <taxon>Undibacterium</taxon>
    </lineage>
</organism>
<protein>
    <submittedName>
        <fullName evidence="3">Ferrous iron transport protein A</fullName>
    </submittedName>
</protein>
<evidence type="ECO:0000256" key="1">
    <source>
        <dbReference type="ARBA" id="ARBA00023004"/>
    </source>
</evidence>
<keyword evidence="1" id="KW-0408">Iron</keyword>
<proteinExistence type="predicted"/>
<keyword evidence="4" id="KW-1185">Reference proteome</keyword>
<sequence length="117" mass="12653">MNSVNIKLATHEEVDTPNYASSIVAKYVSSERVKSLSDIMIGERCVVRQLITPSDMPEWQTQLEDIGFIAGEPVTLMARGALGGDPMVIRIGLSTFALRKAEAACVMVDVLQDKAAA</sequence>
<dbReference type="SUPFAM" id="SSF50037">
    <property type="entry name" value="C-terminal domain of transcriptional repressors"/>
    <property type="match status" value="1"/>
</dbReference>
<dbReference type="AlphaFoldDB" id="A0A941I3G6"/>
<comment type="caution">
    <text evidence="3">The sequence shown here is derived from an EMBL/GenBank/DDBJ whole genome shotgun (WGS) entry which is preliminary data.</text>
</comment>
<dbReference type="EMBL" id="JAGSPM010000007">
    <property type="protein sequence ID" value="MBR7747412.1"/>
    <property type="molecule type" value="Genomic_DNA"/>
</dbReference>
<dbReference type="InterPro" id="IPR038157">
    <property type="entry name" value="FeoA_core_dom"/>
</dbReference>
<dbReference type="InterPro" id="IPR008988">
    <property type="entry name" value="Transcriptional_repressor_C"/>
</dbReference>
<accession>A0A941I3G6</accession>
<gene>
    <name evidence="3" type="ORF">KDM92_12540</name>
</gene>
<dbReference type="RefSeq" id="WP_212684804.1">
    <property type="nucleotide sequence ID" value="NZ_JAGSPM010000007.1"/>
</dbReference>
<reference evidence="3 4" key="1">
    <citation type="submission" date="2021-04" db="EMBL/GenBank/DDBJ databases">
        <title>novel species isolated from subtropical streams in China.</title>
        <authorList>
            <person name="Lu H."/>
        </authorList>
    </citation>
    <scope>NUCLEOTIDE SEQUENCE [LARGE SCALE GENOMIC DNA]</scope>
    <source>
        <strain evidence="3 4">BYS107W</strain>
    </source>
</reference>
<dbReference type="Proteomes" id="UP000680158">
    <property type="component" value="Unassembled WGS sequence"/>
</dbReference>
<feature type="domain" description="Ferrous iron transporter FeoA-like" evidence="2">
    <location>
        <begin position="34"/>
        <end position="110"/>
    </location>
</feature>
<dbReference type="Pfam" id="PF04023">
    <property type="entry name" value="FeoA"/>
    <property type="match status" value="1"/>
</dbReference>
<evidence type="ECO:0000313" key="4">
    <source>
        <dbReference type="Proteomes" id="UP000680158"/>
    </source>
</evidence>
<dbReference type="Gene3D" id="2.30.30.90">
    <property type="match status" value="1"/>
</dbReference>
<dbReference type="InterPro" id="IPR007167">
    <property type="entry name" value="Fe-transptr_FeoA-like"/>
</dbReference>
<evidence type="ECO:0000313" key="3">
    <source>
        <dbReference type="EMBL" id="MBR7747412.1"/>
    </source>
</evidence>
<evidence type="ECO:0000259" key="2">
    <source>
        <dbReference type="SMART" id="SM00899"/>
    </source>
</evidence>
<name>A0A941I3G6_9BURK</name>
<dbReference type="GO" id="GO:0046914">
    <property type="term" value="F:transition metal ion binding"/>
    <property type="evidence" value="ECO:0007669"/>
    <property type="project" value="InterPro"/>
</dbReference>